<dbReference type="AlphaFoldDB" id="A0A919E5K9"/>
<reference evidence="4" key="1">
    <citation type="journal article" date="2014" name="Int. J. Syst. Evol. Microbiol.">
        <title>Complete genome sequence of Corynebacterium casei LMG S-19264T (=DSM 44701T), isolated from a smear-ripened cheese.</title>
        <authorList>
            <consortium name="US DOE Joint Genome Institute (JGI-PGF)"/>
            <person name="Walter F."/>
            <person name="Albersmeier A."/>
            <person name="Kalinowski J."/>
            <person name="Ruckert C."/>
        </authorList>
    </citation>
    <scope>NUCLEOTIDE SEQUENCE</scope>
    <source>
        <strain evidence="4">KCTC 42590</strain>
    </source>
</reference>
<dbReference type="Proteomes" id="UP000630923">
    <property type="component" value="Unassembled WGS sequence"/>
</dbReference>
<dbReference type="SUPFAM" id="SSF51391">
    <property type="entry name" value="Thiamin phosphate synthase"/>
    <property type="match status" value="1"/>
</dbReference>
<name>A0A919E5K9_9PROT</name>
<dbReference type="InterPro" id="IPR022998">
    <property type="entry name" value="ThiamineP_synth_TenI"/>
</dbReference>
<dbReference type="PANTHER" id="PTHR20857:SF15">
    <property type="entry name" value="THIAMINE-PHOSPHATE SYNTHASE"/>
    <property type="match status" value="1"/>
</dbReference>
<dbReference type="Pfam" id="PF02581">
    <property type="entry name" value="TMP-TENI"/>
    <property type="match status" value="1"/>
</dbReference>
<dbReference type="GO" id="GO:0004789">
    <property type="term" value="F:thiamine-phosphate diphosphorylase activity"/>
    <property type="evidence" value="ECO:0007669"/>
    <property type="project" value="TreeGrafter"/>
</dbReference>
<dbReference type="PANTHER" id="PTHR20857">
    <property type="entry name" value="THIAMINE-PHOSPHATE PYROPHOSPHORYLASE"/>
    <property type="match status" value="1"/>
</dbReference>
<accession>A0A919E5K9</accession>
<reference evidence="4" key="2">
    <citation type="submission" date="2020-09" db="EMBL/GenBank/DDBJ databases">
        <authorList>
            <person name="Sun Q."/>
            <person name="Kim S."/>
        </authorList>
    </citation>
    <scope>NUCLEOTIDE SEQUENCE</scope>
    <source>
        <strain evidence="4">KCTC 42590</strain>
    </source>
</reference>
<proteinExistence type="predicted"/>
<sequence>MVKMQNGKNWHFSSRGTTQFPGMSVLIYMTDRNKDPNALLTISRLPAGSVVIIREYDARDREQFARSVRALCRVHRLYCVVAADYGLARRIRADGVHLPDHLLFSRPRSGLPVFSAACHGRRSLRRAQELAIPFVLVSPVFATTSHAGKQPLGIHRFARLTSGIRDRVIALGGVNARTVRPLRRLGIAGIAAIDAFNSATKG</sequence>
<protein>
    <submittedName>
        <fullName evidence="4">Thiamine phosphate synthase</fullName>
    </submittedName>
</protein>
<dbReference type="EMBL" id="BNCI01000001">
    <property type="protein sequence ID" value="GHF15330.1"/>
    <property type="molecule type" value="Genomic_DNA"/>
</dbReference>
<evidence type="ECO:0000256" key="2">
    <source>
        <dbReference type="ARBA" id="ARBA00022977"/>
    </source>
</evidence>
<feature type="domain" description="Thiamine phosphate synthase/TenI" evidence="3">
    <location>
        <begin position="48"/>
        <end position="195"/>
    </location>
</feature>
<keyword evidence="2" id="KW-0784">Thiamine biosynthesis</keyword>
<dbReference type="InterPro" id="IPR013785">
    <property type="entry name" value="Aldolase_TIM"/>
</dbReference>
<comment type="caution">
    <text evidence="4">The sequence shown here is derived from an EMBL/GenBank/DDBJ whole genome shotgun (WGS) entry which is preliminary data.</text>
</comment>
<evidence type="ECO:0000313" key="4">
    <source>
        <dbReference type="EMBL" id="GHF15330.1"/>
    </source>
</evidence>
<dbReference type="GO" id="GO:0009228">
    <property type="term" value="P:thiamine biosynthetic process"/>
    <property type="evidence" value="ECO:0007669"/>
    <property type="project" value="UniProtKB-KW"/>
</dbReference>
<dbReference type="CDD" id="cd00564">
    <property type="entry name" value="TMP_TenI"/>
    <property type="match status" value="1"/>
</dbReference>
<keyword evidence="5" id="KW-1185">Reference proteome</keyword>
<dbReference type="InterPro" id="IPR036206">
    <property type="entry name" value="ThiamineP_synth_sf"/>
</dbReference>
<dbReference type="Gene3D" id="3.20.20.70">
    <property type="entry name" value="Aldolase class I"/>
    <property type="match status" value="1"/>
</dbReference>
<comment type="pathway">
    <text evidence="1">Cofactor biosynthesis; thiamine diphosphate biosynthesis.</text>
</comment>
<dbReference type="GO" id="GO:0005737">
    <property type="term" value="C:cytoplasm"/>
    <property type="evidence" value="ECO:0007669"/>
    <property type="project" value="TreeGrafter"/>
</dbReference>
<organism evidence="4 5">
    <name type="scientific">Kordiimonas sediminis</name>
    <dbReference type="NCBI Taxonomy" id="1735581"/>
    <lineage>
        <taxon>Bacteria</taxon>
        <taxon>Pseudomonadati</taxon>
        <taxon>Pseudomonadota</taxon>
        <taxon>Alphaproteobacteria</taxon>
        <taxon>Kordiimonadales</taxon>
        <taxon>Kordiimonadaceae</taxon>
        <taxon>Kordiimonas</taxon>
    </lineage>
</organism>
<gene>
    <name evidence="4" type="ORF">GCM10017044_06840</name>
</gene>
<evidence type="ECO:0000259" key="3">
    <source>
        <dbReference type="Pfam" id="PF02581"/>
    </source>
</evidence>
<evidence type="ECO:0000313" key="5">
    <source>
        <dbReference type="Proteomes" id="UP000630923"/>
    </source>
</evidence>
<evidence type="ECO:0000256" key="1">
    <source>
        <dbReference type="ARBA" id="ARBA00004948"/>
    </source>
</evidence>